<dbReference type="Proteomes" id="UP000261620">
    <property type="component" value="Unplaced"/>
</dbReference>
<name>A0A3Q3W5N4_MOLML</name>
<reference evidence="1" key="1">
    <citation type="submission" date="2025-08" db="UniProtKB">
        <authorList>
            <consortium name="Ensembl"/>
        </authorList>
    </citation>
    <scope>IDENTIFICATION</scope>
</reference>
<accession>A0A3Q3W5N4</accession>
<organism evidence="1 2">
    <name type="scientific">Mola mola</name>
    <name type="common">Ocean sunfish</name>
    <name type="synonym">Tetraodon mola</name>
    <dbReference type="NCBI Taxonomy" id="94237"/>
    <lineage>
        <taxon>Eukaryota</taxon>
        <taxon>Metazoa</taxon>
        <taxon>Chordata</taxon>
        <taxon>Craniata</taxon>
        <taxon>Vertebrata</taxon>
        <taxon>Euteleostomi</taxon>
        <taxon>Actinopterygii</taxon>
        <taxon>Neopterygii</taxon>
        <taxon>Teleostei</taxon>
        <taxon>Neoteleostei</taxon>
        <taxon>Acanthomorphata</taxon>
        <taxon>Eupercaria</taxon>
        <taxon>Tetraodontiformes</taxon>
        <taxon>Molidae</taxon>
        <taxon>Mola</taxon>
    </lineage>
</organism>
<dbReference type="STRING" id="94237.ENSMMOP00000009518"/>
<evidence type="ECO:0000313" key="2">
    <source>
        <dbReference type="Proteomes" id="UP000261620"/>
    </source>
</evidence>
<protein>
    <submittedName>
        <fullName evidence="1">Uncharacterized protein</fullName>
    </submittedName>
</protein>
<reference evidence="1" key="2">
    <citation type="submission" date="2025-09" db="UniProtKB">
        <authorList>
            <consortium name="Ensembl"/>
        </authorList>
    </citation>
    <scope>IDENTIFICATION</scope>
</reference>
<keyword evidence="2" id="KW-1185">Reference proteome</keyword>
<dbReference type="Ensembl" id="ENSMMOT00000009686.1">
    <property type="protein sequence ID" value="ENSMMOP00000009518.1"/>
    <property type="gene ID" value="ENSMMOG00000007372.1"/>
</dbReference>
<proteinExistence type="predicted"/>
<sequence length="83" mass="10045">MRSSMWQLWLKGTIVLHNIKDVPSSFAMLTGIIYWVNLEYPEIMRYSFEFLQRVVMKIKPDQASARVHSVYYFKCYMDRLIFI</sequence>
<dbReference type="AlphaFoldDB" id="A0A3Q3W5N4"/>
<evidence type="ECO:0000313" key="1">
    <source>
        <dbReference type="Ensembl" id="ENSMMOP00000009518.1"/>
    </source>
</evidence>